<name>A0ABW1Z3C2_9RHOB</name>
<dbReference type="Gene3D" id="1.10.260.40">
    <property type="entry name" value="lambda repressor-like DNA-binding domains"/>
    <property type="match status" value="1"/>
</dbReference>
<dbReference type="SMART" id="SM00530">
    <property type="entry name" value="HTH_XRE"/>
    <property type="match status" value="1"/>
</dbReference>
<dbReference type="CDD" id="cd00093">
    <property type="entry name" value="HTH_XRE"/>
    <property type="match status" value="1"/>
</dbReference>
<comment type="caution">
    <text evidence="3">The sequence shown here is derived from an EMBL/GenBank/DDBJ whole genome shotgun (WGS) entry which is preliminary data.</text>
</comment>
<keyword evidence="4" id="KW-1185">Reference proteome</keyword>
<proteinExistence type="predicted"/>
<dbReference type="Pfam" id="PF13560">
    <property type="entry name" value="HTH_31"/>
    <property type="match status" value="1"/>
</dbReference>
<dbReference type="RefSeq" id="WP_386285254.1">
    <property type="nucleotide sequence ID" value="NZ_JBHSWA010000005.1"/>
</dbReference>
<evidence type="ECO:0000259" key="2">
    <source>
        <dbReference type="PROSITE" id="PS50943"/>
    </source>
</evidence>
<dbReference type="Proteomes" id="UP001596403">
    <property type="component" value="Unassembled WGS sequence"/>
</dbReference>
<feature type="region of interest" description="Disordered" evidence="1">
    <location>
        <begin position="100"/>
        <end position="121"/>
    </location>
</feature>
<evidence type="ECO:0000313" key="4">
    <source>
        <dbReference type="Proteomes" id="UP001596403"/>
    </source>
</evidence>
<gene>
    <name evidence="3" type="ORF">ACFQAU_21475</name>
</gene>
<dbReference type="SUPFAM" id="SSF47413">
    <property type="entry name" value="lambda repressor-like DNA-binding domains"/>
    <property type="match status" value="1"/>
</dbReference>
<feature type="compositionally biased region" description="Basic and acidic residues" evidence="1">
    <location>
        <begin position="100"/>
        <end position="112"/>
    </location>
</feature>
<dbReference type="InterPro" id="IPR001387">
    <property type="entry name" value="Cro/C1-type_HTH"/>
</dbReference>
<dbReference type="PROSITE" id="PS50943">
    <property type="entry name" value="HTH_CROC1"/>
    <property type="match status" value="1"/>
</dbReference>
<evidence type="ECO:0000256" key="1">
    <source>
        <dbReference type="SAM" id="MobiDB-lite"/>
    </source>
</evidence>
<dbReference type="InterPro" id="IPR010982">
    <property type="entry name" value="Lambda_DNA-bd_dom_sf"/>
</dbReference>
<feature type="domain" description="HTH cro/C1-type" evidence="2">
    <location>
        <begin position="17"/>
        <end position="70"/>
    </location>
</feature>
<accession>A0ABW1Z3C2</accession>
<protein>
    <submittedName>
        <fullName evidence="3">Helix-turn-helix domain-containing protein</fullName>
    </submittedName>
</protein>
<reference evidence="4" key="1">
    <citation type="journal article" date="2019" name="Int. J. Syst. Evol. Microbiol.">
        <title>The Global Catalogue of Microorganisms (GCM) 10K type strain sequencing project: providing services to taxonomists for standard genome sequencing and annotation.</title>
        <authorList>
            <consortium name="The Broad Institute Genomics Platform"/>
            <consortium name="The Broad Institute Genome Sequencing Center for Infectious Disease"/>
            <person name="Wu L."/>
            <person name="Ma J."/>
        </authorList>
    </citation>
    <scope>NUCLEOTIDE SEQUENCE [LARGE SCALE GENOMIC DNA]</scope>
    <source>
        <strain evidence="4">NBRC 111368</strain>
    </source>
</reference>
<sequence>MSNLRAQRALVNLGRNIKQARLARRLAMLDLAERASVSEKTIQRLERGDSGVGIGKLAGVLAALGQPDALAEILRIEEDAVGLSLAVDAIPKRGISYVKRGDARAPDSRHEADDDDEGVGF</sequence>
<dbReference type="EMBL" id="JBHSWA010000005">
    <property type="protein sequence ID" value="MFC6643902.1"/>
    <property type="molecule type" value="Genomic_DNA"/>
</dbReference>
<organism evidence="3 4">
    <name type="scientific">Sulfitobacter profundi</name>
    <dbReference type="NCBI Taxonomy" id="2679961"/>
    <lineage>
        <taxon>Bacteria</taxon>
        <taxon>Pseudomonadati</taxon>
        <taxon>Pseudomonadota</taxon>
        <taxon>Alphaproteobacteria</taxon>
        <taxon>Rhodobacterales</taxon>
        <taxon>Roseobacteraceae</taxon>
        <taxon>Sulfitobacter</taxon>
    </lineage>
</organism>
<evidence type="ECO:0000313" key="3">
    <source>
        <dbReference type="EMBL" id="MFC6643902.1"/>
    </source>
</evidence>